<dbReference type="InterPro" id="IPR043502">
    <property type="entry name" value="DNA/RNA_pol_sf"/>
</dbReference>
<keyword evidence="11" id="KW-0229">DNA integration</keyword>
<dbReference type="InterPro" id="IPR041373">
    <property type="entry name" value="RT_RNaseH"/>
</dbReference>
<evidence type="ECO:0000256" key="3">
    <source>
        <dbReference type="ARBA" id="ARBA00022679"/>
    </source>
</evidence>
<dbReference type="InterPro" id="IPR041577">
    <property type="entry name" value="RT_RNaseH_2"/>
</dbReference>
<dbReference type="FunFam" id="3.10.10.10:FF:000007">
    <property type="entry name" value="Retrovirus-related Pol polyprotein from transposon 17.6-like Protein"/>
    <property type="match status" value="1"/>
</dbReference>
<proteinExistence type="predicted"/>
<dbReference type="SUPFAM" id="SSF50630">
    <property type="entry name" value="Acid proteases"/>
    <property type="match status" value="1"/>
</dbReference>
<evidence type="ECO:0000256" key="11">
    <source>
        <dbReference type="ARBA" id="ARBA00022908"/>
    </source>
</evidence>
<dbReference type="PROSITE" id="PS00141">
    <property type="entry name" value="ASP_PROTEASE"/>
    <property type="match status" value="1"/>
</dbReference>
<dbReference type="Gene3D" id="3.10.10.10">
    <property type="entry name" value="HIV Type 1 Reverse Transcriptase, subunit A, domain 1"/>
    <property type="match status" value="2"/>
</dbReference>
<dbReference type="SUPFAM" id="SSF53098">
    <property type="entry name" value="Ribonuclease H-like"/>
    <property type="match status" value="2"/>
</dbReference>
<keyword evidence="7" id="KW-0255">Endonuclease</keyword>
<keyword evidence="9" id="KW-0460">Magnesium</keyword>
<dbReference type="PANTHER" id="PTHR37984">
    <property type="entry name" value="PROTEIN CBG26694"/>
    <property type="match status" value="1"/>
</dbReference>
<dbReference type="FunFam" id="3.30.70.270:FF:000020">
    <property type="entry name" value="Transposon Tf2-6 polyprotein-like Protein"/>
    <property type="match status" value="1"/>
</dbReference>
<dbReference type="CDD" id="cd01647">
    <property type="entry name" value="RT_LTR"/>
    <property type="match status" value="2"/>
</dbReference>
<evidence type="ECO:0000256" key="14">
    <source>
        <dbReference type="ARBA" id="ARBA00023268"/>
    </source>
</evidence>
<dbReference type="InterPro" id="IPR041588">
    <property type="entry name" value="Integrase_H2C2"/>
</dbReference>
<dbReference type="SUPFAM" id="SSF56672">
    <property type="entry name" value="DNA/RNA polymerases"/>
    <property type="match status" value="2"/>
</dbReference>
<dbReference type="Gene3D" id="2.40.70.10">
    <property type="entry name" value="Acid Proteases"/>
    <property type="match status" value="1"/>
</dbReference>
<dbReference type="InterPro" id="IPR000477">
    <property type="entry name" value="RT_dom"/>
</dbReference>
<evidence type="ECO:0000256" key="7">
    <source>
        <dbReference type="ARBA" id="ARBA00022759"/>
    </source>
</evidence>
<evidence type="ECO:0000256" key="6">
    <source>
        <dbReference type="ARBA" id="ARBA00022750"/>
    </source>
</evidence>
<dbReference type="InterPro" id="IPR043128">
    <property type="entry name" value="Rev_trsase/Diguanyl_cyclase"/>
</dbReference>
<dbReference type="Pfam" id="PF17919">
    <property type="entry name" value="RT_RNaseH_2"/>
    <property type="match status" value="1"/>
</dbReference>
<dbReference type="EMBL" id="OIVN01006175">
    <property type="protein sequence ID" value="SPD27010.1"/>
    <property type="molecule type" value="Genomic_DNA"/>
</dbReference>
<keyword evidence="14" id="KW-0511">Multifunctional enzyme</keyword>
<dbReference type="GO" id="GO:0015074">
    <property type="term" value="P:DNA integration"/>
    <property type="evidence" value="ECO:0007669"/>
    <property type="project" value="UniProtKB-KW"/>
</dbReference>
<dbReference type="FunFam" id="3.10.10.10:FF:000002">
    <property type="entry name" value="Retrovirus-related Pol polyprotein from transposon 17.6-like protein"/>
    <property type="match status" value="1"/>
</dbReference>
<evidence type="ECO:0000259" key="17">
    <source>
        <dbReference type="PROSITE" id="PS50158"/>
    </source>
</evidence>
<keyword evidence="10" id="KW-0694">RNA-binding</keyword>
<keyword evidence="13" id="KW-0238">DNA-binding</keyword>
<evidence type="ECO:0000313" key="19">
    <source>
        <dbReference type="EMBL" id="SPD27010.1"/>
    </source>
</evidence>
<accession>A0A2N9IS48</accession>
<dbReference type="EC" id="2.7.7.49" evidence="1"/>
<keyword evidence="12" id="KW-0695">RNA-directed DNA polymerase</keyword>
<gene>
    <name evidence="19" type="ORF">FSB_LOCUS54892</name>
</gene>
<dbReference type="InterPro" id="IPR001878">
    <property type="entry name" value="Znf_CCHC"/>
</dbReference>
<dbReference type="SUPFAM" id="SSF57756">
    <property type="entry name" value="Retrovirus zinc finger-like domains"/>
    <property type="match status" value="1"/>
</dbReference>
<evidence type="ECO:0000256" key="10">
    <source>
        <dbReference type="ARBA" id="ARBA00022884"/>
    </source>
</evidence>
<dbReference type="InterPro" id="IPR021109">
    <property type="entry name" value="Peptidase_aspartic_dom_sf"/>
</dbReference>
<feature type="region of interest" description="Disordered" evidence="16">
    <location>
        <begin position="220"/>
        <end position="263"/>
    </location>
</feature>
<dbReference type="InterPro" id="IPR001584">
    <property type="entry name" value="Integrase_cat-core"/>
</dbReference>
<dbReference type="FunFam" id="3.10.20.370:FF:000001">
    <property type="entry name" value="Retrovirus-related Pol polyprotein from transposon 17.6-like protein"/>
    <property type="match status" value="1"/>
</dbReference>
<dbReference type="GO" id="GO:0003677">
    <property type="term" value="F:DNA binding"/>
    <property type="evidence" value="ECO:0007669"/>
    <property type="project" value="UniProtKB-KW"/>
</dbReference>
<evidence type="ECO:0000256" key="15">
    <source>
        <dbReference type="PROSITE-ProRule" id="PRU00047"/>
    </source>
</evidence>
<dbReference type="GO" id="GO:0004519">
    <property type="term" value="F:endonuclease activity"/>
    <property type="evidence" value="ECO:0007669"/>
    <property type="project" value="UniProtKB-KW"/>
</dbReference>
<keyword evidence="3" id="KW-0808">Transferase</keyword>
<evidence type="ECO:0000256" key="8">
    <source>
        <dbReference type="ARBA" id="ARBA00022801"/>
    </source>
</evidence>
<evidence type="ECO:0000256" key="16">
    <source>
        <dbReference type="SAM" id="MobiDB-lite"/>
    </source>
</evidence>
<dbReference type="InterPro" id="IPR036875">
    <property type="entry name" value="Znf_CCHC_sf"/>
</dbReference>
<dbReference type="Pfam" id="PF03732">
    <property type="entry name" value="Retrotrans_gag"/>
    <property type="match status" value="1"/>
</dbReference>
<sequence length="1675" mass="190480">MAPPRKNSGNSLPSTEGTSDILQTIIQAIGSLTEVVQHQVGATNPMSALEKFRKLDPPSFKGSKDPLEADNWLKELDRLFKAMNVRDEQRVTLAVFMLKGDALEWWESTERTHEGGVVSWQQFVDLFRKRYFPDSLRLQKEAEFIRIEQGNQSVYEYERKFAELSRFAPHMVDIEVRKARHFERGLREEIQGPVSMFKLETYAEVVDRALIAERNCKHLSKTSDEERKPKSGNFLKGKSSGGSFKRHGVSNSSKKTHQACPRCGKNHSGTCYLETRACFKCGKTGHFIKDCPKQQNEQTDKANENQQKPKVAGRVFALTQQDAETSPSVVSGTLVITNQHAQVLFDSGSTHSFISHSFARRLNMIPETLDFELSVDTPSGHVLCTDKVYKSCDVLVSGRELEANLVLLDMYEFDVILGMDWLSIFHASIDCFGKKVVFRIPGQAEFVFEGDRVSEGTTLKTEDISVVKEFPDVFSEDLHGLPPEREVEFTIDLVPGTGPISKAPYRMAPAELKELKEQLQDLLDQGFIRPSASPWGAPVLFVKKKDGSMRLCIDYRELNKIDLRSGYHQLRVKEEDIPKTAFRTRSVNFWMDRVVFLGHVISRDGITVDPSKIEAVVNWVRPTNVSEVRSFLGLAGYYRRFVEGFSCIATPLTRLTRKNAKFEWTNECERSFQELKQRLVSAPVLTIPSSSSGFVIYSDASHKGLGCVLMQHGKVVAYASRQLKSYEQNYPTHDLELAAVVFALKIWRHYLYGERCEIYTDHKSLKYISTQKELNMRQRRWLELIKDYDCSINYHPGKANVVADALSRKSYGFSAALLTTQKHIINDLERLGVEVVIGGSQSYLASLSVQPTLIEKIKISQGCDPQLMKIMEEVHGGNRLEFNISNDGALRFGNRLCVPKDSTIKREILEEAHHSPYTVHPGSTKMYRDLREVYWWNNMKREIAHFVEQCLTCQQVERHLRTMMLFGWWWIGLTKSAHFIPIRMNYSLDKLAELYVNEIVRLHGVPVSIVSDRDPRFTSRFWGSLQKALGTKLNFSTAFHPQTDGQSERTIQILEDMLRACVLDFKGSWIDHLTLVEFAYNNSYQASIEMAPYEALYGRRCRSPICWDEVGERKILGPEIVLKDLSCGEIIPWEKPRGSARMKCNPNIPIYSKMEVLVDIALDIGGKTWPWLFKSLRRSKNVFKWSARLSATYANTGLSVGLRPSLFGLGGCGIVLGTQWLNTLGVISWDFKKFLMGFVLNGKQIWFQGLKVTSSVIEGSKKFQNKVAKGQLLQIIPCELATIQEPIDSPMQELLGKFAKVVGVFLKLDLRYGYHQIRMNEQDIEKTAFKTHEGHYEYLVMSFGLTNASSTFQALMNEVFRPYLRKLVLVFFDDILKYKKNLEEHAGHLRAGKAFEELKIVASQPPVFALPDFTQPFLVECDASGVGIGAVLMQVGKPLAFISQALKLEAHPRTESGYPNATEVDLQTFRLQFGFGIKQGKENKVADALSRKQETNLKTKIEKETALLQAQAQSNCWAISFLSPTWLKELKASYDEEVEVKDLINRLKEEEDYVGHYTLKNGLLLYKDRFFLGSGSNMKAKVLALGMKIDVNAYIKGYDTCQRIKHETSKHAGLLQPLSIPSRPWHSISMDFVEMLPKSNKKDVILLVVDRLTNYMHFIALAHPYTPAKVANLFL</sequence>
<dbReference type="Gene3D" id="1.10.340.70">
    <property type="match status" value="1"/>
</dbReference>
<dbReference type="Gene3D" id="3.30.420.10">
    <property type="entry name" value="Ribonuclease H-like superfamily/Ribonuclease H"/>
    <property type="match status" value="2"/>
</dbReference>
<evidence type="ECO:0000256" key="2">
    <source>
        <dbReference type="ARBA" id="ARBA00022670"/>
    </source>
</evidence>
<dbReference type="Pfam" id="PF00078">
    <property type="entry name" value="RVT_1"/>
    <property type="match status" value="1"/>
</dbReference>
<dbReference type="InterPro" id="IPR050951">
    <property type="entry name" value="Retrovirus_Pol_polyprotein"/>
</dbReference>
<dbReference type="SMART" id="SM00343">
    <property type="entry name" value="ZnF_C2HC"/>
    <property type="match status" value="1"/>
</dbReference>
<feature type="compositionally biased region" description="Basic and acidic residues" evidence="16">
    <location>
        <begin position="220"/>
        <end position="229"/>
    </location>
</feature>
<dbReference type="PANTHER" id="PTHR37984:SF5">
    <property type="entry name" value="PROTEIN NYNRIN-LIKE"/>
    <property type="match status" value="1"/>
</dbReference>
<keyword evidence="6" id="KW-0064">Aspartyl protease</keyword>
<dbReference type="InterPro" id="IPR001969">
    <property type="entry name" value="Aspartic_peptidase_AS"/>
</dbReference>
<dbReference type="Gene3D" id="4.10.60.10">
    <property type="entry name" value="Zinc finger, CCHC-type"/>
    <property type="match status" value="1"/>
</dbReference>
<evidence type="ECO:0000256" key="13">
    <source>
        <dbReference type="ARBA" id="ARBA00023125"/>
    </source>
</evidence>
<dbReference type="GO" id="GO:0006508">
    <property type="term" value="P:proteolysis"/>
    <property type="evidence" value="ECO:0007669"/>
    <property type="project" value="UniProtKB-KW"/>
</dbReference>
<feature type="domain" description="Integrase catalytic" evidence="18">
    <location>
        <begin position="991"/>
        <end position="1100"/>
    </location>
</feature>
<dbReference type="Pfam" id="PF17917">
    <property type="entry name" value="RT_RNaseH"/>
    <property type="match status" value="1"/>
</dbReference>
<keyword evidence="15" id="KW-0479">Metal-binding</keyword>
<keyword evidence="5" id="KW-0540">Nuclease</keyword>
<evidence type="ECO:0000256" key="1">
    <source>
        <dbReference type="ARBA" id="ARBA00012493"/>
    </source>
</evidence>
<keyword evidence="15" id="KW-0863">Zinc-finger</keyword>
<keyword evidence="2" id="KW-0645">Protease</keyword>
<dbReference type="InterPro" id="IPR012337">
    <property type="entry name" value="RNaseH-like_sf"/>
</dbReference>
<protein>
    <recommendedName>
        <fullName evidence="1">RNA-directed DNA polymerase</fullName>
        <ecNumber evidence="1">2.7.7.49</ecNumber>
    </recommendedName>
</protein>
<dbReference type="PROSITE" id="PS50994">
    <property type="entry name" value="INTEGRASE"/>
    <property type="match status" value="1"/>
</dbReference>
<dbReference type="GO" id="GO:0008270">
    <property type="term" value="F:zinc ion binding"/>
    <property type="evidence" value="ECO:0007669"/>
    <property type="project" value="UniProtKB-KW"/>
</dbReference>
<dbReference type="CDD" id="cd09274">
    <property type="entry name" value="RNase_HI_RT_Ty3"/>
    <property type="match status" value="1"/>
</dbReference>
<dbReference type="Gene3D" id="3.10.20.370">
    <property type="match status" value="1"/>
</dbReference>
<dbReference type="PROSITE" id="PS50158">
    <property type="entry name" value="ZF_CCHC"/>
    <property type="match status" value="1"/>
</dbReference>
<dbReference type="InterPro" id="IPR036397">
    <property type="entry name" value="RNaseH_sf"/>
</dbReference>
<evidence type="ECO:0000256" key="9">
    <source>
        <dbReference type="ARBA" id="ARBA00022842"/>
    </source>
</evidence>
<organism evidence="19">
    <name type="scientific">Fagus sylvatica</name>
    <name type="common">Beechnut</name>
    <dbReference type="NCBI Taxonomy" id="28930"/>
    <lineage>
        <taxon>Eukaryota</taxon>
        <taxon>Viridiplantae</taxon>
        <taxon>Streptophyta</taxon>
        <taxon>Embryophyta</taxon>
        <taxon>Tracheophyta</taxon>
        <taxon>Spermatophyta</taxon>
        <taxon>Magnoliopsida</taxon>
        <taxon>eudicotyledons</taxon>
        <taxon>Gunneridae</taxon>
        <taxon>Pentapetalae</taxon>
        <taxon>rosids</taxon>
        <taxon>fabids</taxon>
        <taxon>Fagales</taxon>
        <taxon>Fagaceae</taxon>
        <taxon>Fagus</taxon>
    </lineage>
</organism>
<dbReference type="Pfam" id="PF08284">
    <property type="entry name" value="RVP_2"/>
    <property type="match status" value="1"/>
</dbReference>
<dbReference type="Pfam" id="PF00098">
    <property type="entry name" value="zf-CCHC"/>
    <property type="match status" value="1"/>
</dbReference>
<dbReference type="GO" id="GO:0003964">
    <property type="term" value="F:RNA-directed DNA polymerase activity"/>
    <property type="evidence" value="ECO:0007669"/>
    <property type="project" value="UniProtKB-KW"/>
</dbReference>
<keyword evidence="4" id="KW-0548">Nucleotidyltransferase</keyword>
<dbReference type="Pfam" id="PF17921">
    <property type="entry name" value="Integrase_H2C2"/>
    <property type="match status" value="1"/>
</dbReference>
<keyword evidence="8" id="KW-0378">Hydrolase</keyword>
<keyword evidence="15" id="KW-0862">Zinc</keyword>
<evidence type="ECO:0000256" key="4">
    <source>
        <dbReference type="ARBA" id="ARBA00022695"/>
    </source>
</evidence>
<dbReference type="InterPro" id="IPR005162">
    <property type="entry name" value="Retrotrans_gag_dom"/>
</dbReference>
<feature type="domain" description="CCHC-type" evidence="17">
    <location>
        <begin position="278"/>
        <end position="293"/>
    </location>
</feature>
<dbReference type="GO" id="GO:0003723">
    <property type="term" value="F:RNA binding"/>
    <property type="evidence" value="ECO:0007669"/>
    <property type="project" value="UniProtKB-KW"/>
</dbReference>
<dbReference type="GO" id="GO:0004190">
    <property type="term" value="F:aspartic-type endopeptidase activity"/>
    <property type="evidence" value="ECO:0007669"/>
    <property type="project" value="UniProtKB-KW"/>
</dbReference>
<evidence type="ECO:0000256" key="5">
    <source>
        <dbReference type="ARBA" id="ARBA00022722"/>
    </source>
</evidence>
<dbReference type="CDD" id="cd00303">
    <property type="entry name" value="retropepsin_like"/>
    <property type="match status" value="1"/>
</dbReference>
<dbReference type="Gene3D" id="3.30.70.270">
    <property type="match status" value="2"/>
</dbReference>
<evidence type="ECO:0000256" key="12">
    <source>
        <dbReference type="ARBA" id="ARBA00022918"/>
    </source>
</evidence>
<name>A0A2N9IS48_FAGSY</name>
<reference evidence="19" key="1">
    <citation type="submission" date="2018-02" db="EMBL/GenBank/DDBJ databases">
        <authorList>
            <person name="Cohen D.B."/>
            <person name="Kent A.D."/>
        </authorList>
    </citation>
    <scope>NUCLEOTIDE SEQUENCE</scope>
</reference>
<evidence type="ECO:0000259" key="18">
    <source>
        <dbReference type="PROSITE" id="PS50994"/>
    </source>
</evidence>